<proteinExistence type="predicted"/>
<reference evidence="1 2" key="1">
    <citation type="journal article" date="2019" name="Int. J. Syst. Evol. Microbiol.">
        <title>The Global Catalogue of Microorganisms (GCM) 10K type strain sequencing project: providing services to taxonomists for standard genome sequencing and annotation.</title>
        <authorList>
            <consortium name="The Broad Institute Genomics Platform"/>
            <consortium name="The Broad Institute Genome Sequencing Center for Infectious Disease"/>
            <person name="Wu L."/>
            <person name="Ma J."/>
        </authorList>
    </citation>
    <scope>NUCLEOTIDE SEQUENCE [LARGE SCALE GENOMIC DNA]</scope>
    <source>
        <strain evidence="1 2">JCM 12398</strain>
    </source>
</reference>
<keyword evidence="2" id="KW-1185">Reference proteome</keyword>
<organism evidence="1 2">
    <name type="scientific">Agrococcus citreus</name>
    <dbReference type="NCBI Taxonomy" id="84643"/>
    <lineage>
        <taxon>Bacteria</taxon>
        <taxon>Bacillati</taxon>
        <taxon>Actinomycetota</taxon>
        <taxon>Actinomycetes</taxon>
        <taxon>Micrococcales</taxon>
        <taxon>Microbacteriaceae</taxon>
        <taxon>Agrococcus</taxon>
    </lineage>
</organism>
<evidence type="ECO:0000313" key="2">
    <source>
        <dbReference type="Proteomes" id="UP001501266"/>
    </source>
</evidence>
<protein>
    <recommendedName>
        <fullName evidence="3">Transposase IS116/IS110/IS902 family protein</fullName>
    </recommendedName>
</protein>
<sequence>MGIWLESFEVARAESFYGSMPPTGLARAVGVIPVTARNRTAGTRMRPAS</sequence>
<dbReference type="RefSeq" id="WP_343919351.1">
    <property type="nucleotide sequence ID" value="NZ_BAAAKK010000004.1"/>
</dbReference>
<evidence type="ECO:0008006" key="3">
    <source>
        <dbReference type="Google" id="ProtNLM"/>
    </source>
</evidence>
<dbReference type="EMBL" id="BAAAKK010000004">
    <property type="protein sequence ID" value="GAA1423057.1"/>
    <property type="molecule type" value="Genomic_DNA"/>
</dbReference>
<dbReference type="Proteomes" id="UP001501266">
    <property type="component" value="Unassembled WGS sequence"/>
</dbReference>
<comment type="caution">
    <text evidence="1">The sequence shown here is derived from an EMBL/GenBank/DDBJ whole genome shotgun (WGS) entry which is preliminary data.</text>
</comment>
<name>A0ABN1YUN2_9MICO</name>
<accession>A0ABN1YUN2</accession>
<evidence type="ECO:0000313" key="1">
    <source>
        <dbReference type="EMBL" id="GAA1423057.1"/>
    </source>
</evidence>
<gene>
    <name evidence="1" type="ORF">GCM10009640_16810</name>
</gene>